<name>A0A1V6TND7_9EURO</name>
<dbReference type="GO" id="GO:0017000">
    <property type="term" value="P:antibiotic biosynthetic process"/>
    <property type="evidence" value="ECO:0007669"/>
    <property type="project" value="UniProtKB-ARBA"/>
</dbReference>
<proteinExistence type="predicted"/>
<evidence type="ECO:0000313" key="2">
    <source>
        <dbReference type="EMBL" id="OQE27494.1"/>
    </source>
</evidence>
<evidence type="ECO:0000259" key="1">
    <source>
        <dbReference type="Pfam" id="PF00135"/>
    </source>
</evidence>
<feature type="domain" description="Carboxylesterase type B" evidence="1">
    <location>
        <begin position="3"/>
        <end position="442"/>
    </location>
</feature>
<dbReference type="Proteomes" id="UP000191285">
    <property type="component" value="Unassembled WGS sequence"/>
</dbReference>
<dbReference type="OrthoDB" id="3200163at2759"/>
<dbReference type="Gene3D" id="3.40.50.1820">
    <property type="entry name" value="alpha/beta hydrolase"/>
    <property type="match status" value="1"/>
</dbReference>
<dbReference type="STRING" id="303698.A0A1V6TND7"/>
<reference evidence="3" key="1">
    <citation type="journal article" date="2017" name="Nat. Microbiol.">
        <title>Global analysis of biosynthetic gene clusters reveals vast potential of secondary metabolite production in Penicillium species.</title>
        <authorList>
            <person name="Nielsen J.C."/>
            <person name="Grijseels S."/>
            <person name="Prigent S."/>
            <person name="Ji B."/>
            <person name="Dainat J."/>
            <person name="Nielsen K.F."/>
            <person name="Frisvad J.C."/>
            <person name="Workman M."/>
            <person name="Nielsen J."/>
        </authorList>
    </citation>
    <scope>NUCLEOTIDE SEQUENCE [LARGE SCALE GENOMIC DNA]</scope>
    <source>
        <strain evidence="3">IBT 24891</strain>
    </source>
</reference>
<dbReference type="InterPro" id="IPR002018">
    <property type="entry name" value="CarbesteraseB"/>
</dbReference>
<keyword evidence="3" id="KW-1185">Reference proteome</keyword>
<dbReference type="EMBL" id="MLKD01000004">
    <property type="protein sequence ID" value="OQE27494.1"/>
    <property type="molecule type" value="Genomic_DNA"/>
</dbReference>
<protein>
    <recommendedName>
        <fullName evidence="1">Carboxylesterase type B domain-containing protein</fullName>
    </recommendedName>
</protein>
<dbReference type="PANTHER" id="PTHR43142:SF11">
    <property type="entry name" value="CARBOXYLIC ESTER HYDROLASE"/>
    <property type="match status" value="1"/>
</dbReference>
<comment type="caution">
    <text evidence="2">The sequence shown here is derived from an EMBL/GenBank/DDBJ whole genome shotgun (WGS) entry which is preliminary data.</text>
</comment>
<sequence>MTTVLKTQNLGDIRGKDNGVVSQFLGIKYASLKNRLSDAVLVEQRSGDVLDATKDGPMAVSLPDACQIELAHVQHSLPHKELIQSDIDCLSLNIAMPSSATPTSNLPVLFFVHGGGLFIGANSWPQYDLERMAELSIHKGLPTVLVAINYRLGAPGFLTSNELRESGYKPNNGLRDQRVALRWVQKHIYQFGGDPENITACGMSAGGASVTYHLHSEEPLFKRAISMSGTSLLSKALSYEEHEQNYQNAINALGLDSKNPAERVNAILRMPPSELIAKLPPSILTAPALDNDIVIPGVTFSSVADPGSKILPGQTWCTDLLIGDADIDASIFLFLQPQMKKDCVKKFTVAVNKVLGNNSDTTRHILESYKISQDTPDEEAILSITDFMSDILFHAPVLAFASGWRGNAYVYHFNEGNPWDGQWKGRANHILDVAYLFQNFREYLGQEENGVSVAFAEDLFKFCHGVVEWPAVTPGEISAGFSARVYGPSHQGAIAGITNVPFGQESRRRGILFDPTLNISLDQVANVFSIFQSG</sequence>
<dbReference type="InterPro" id="IPR029058">
    <property type="entry name" value="AB_hydrolase_fold"/>
</dbReference>
<gene>
    <name evidence="2" type="ORF">PENSTE_c004G08589</name>
</gene>
<organism evidence="2 3">
    <name type="scientific">Penicillium steckii</name>
    <dbReference type="NCBI Taxonomy" id="303698"/>
    <lineage>
        <taxon>Eukaryota</taxon>
        <taxon>Fungi</taxon>
        <taxon>Dikarya</taxon>
        <taxon>Ascomycota</taxon>
        <taxon>Pezizomycotina</taxon>
        <taxon>Eurotiomycetes</taxon>
        <taxon>Eurotiomycetidae</taxon>
        <taxon>Eurotiales</taxon>
        <taxon>Aspergillaceae</taxon>
        <taxon>Penicillium</taxon>
    </lineage>
</organism>
<dbReference type="SUPFAM" id="SSF53474">
    <property type="entry name" value="alpha/beta-Hydrolases"/>
    <property type="match status" value="1"/>
</dbReference>
<dbReference type="PANTHER" id="PTHR43142">
    <property type="entry name" value="CARBOXYLIC ESTER HYDROLASE"/>
    <property type="match status" value="1"/>
</dbReference>
<dbReference type="AlphaFoldDB" id="A0A1V6TND7"/>
<dbReference type="GO" id="GO:0072330">
    <property type="term" value="P:monocarboxylic acid biosynthetic process"/>
    <property type="evidence" value="ECO:0007669"/>
    <property type="project" value="UniProtKB-ARBA"/>
</dbReference>
<dbReference type="Pfam" id="PF00135">
    <property type="entry name" value="COesterase"/>
    <property type="match status" value="1"/>
</dbReference>
<accession>A0A1V6TND7</accession>
<evidence type="ECO:0000313" key="3">
    <source>
        <dbReference type="Proteomes" id="UP000191285"/>
    </source>
</evidence>